<dbReference type="Proteomes" id="UP000011531">
    <property type="component" value="Unassembled WGS sequence"/>
</dbReference>
<feature type="region of interest" description="Disordered" evidence="1">
    <location>
        <begin position="53"/>
        <end position="113"/>
    </location>
</feature>
<dbReference type="EMBL" id="AOIA01000166">
    <property type="protein sequence ID" value="ELY50846.1"/>
    <property type="molecule type" value="Genomic_DNA"/>
</dbReference>
<evidence type="ECO:0000313" key="2">
    <source>
        <dbReference type="EMBL" id="ELY50846.1"/>
    </source>
</evidence>
<feature type="compositionally biased region" description="Basic and acidic residues" evidence="1">
    <location>
        <begin position="90"/>
        <end position="103"/>
    </location>
</feature>
<organism evidence="2 3">
    <name type="scientific">Natronococcus jeotgali DSM 18795</name>
    <dbReference type="NCBI Taxonomy" id="1227498"/>
    <lineage>
        <taxon>Archaea</taxon>
        <taxon>Methanobacteriati</taxon>
        <taxon>Methanobacteriota</taxon>
        <taxon>Stenosarchaea group</taxon>
        <taxon>Halobacteria</taxon>
        <taxon>Halobacteriales</taxon>
        <taxon>Natrialbaceae</taxon>
        <taxon>Natronococcus</taxon>
    </lineage>
</organism>
<gene>
    <name evidence="2" type="ORF">C492_21752</name>
</gene>
<name>L9WNP2_9EURY</name>
<reference evidence="2 3" key="1">
    <citation type="journal article" date="2014" name="PLoS Genet.">
        <title>Phylogenetically driven sequencing of extremely halophilic archaea reveals strategies for static and dynamic osmo-response.</title>
        <authorList>
            <person name="Becker E.A."/>
            <person name="Seitzer P.M."/>
            <person name="Tritt A."/>
            <person name="Larsen D."/>
            <person name="Krusor M."/>
            <person name="Yao A.I."/>
            <person name="Wu D."/>
            <person name="Madern D."/>
            <person name="Eisen J.A."/>
            <person name="Darling A.E."/>
            <person name="Facciotti M.T."/>
        </authorList>
    </citation>
    <scope>NUCLEOTIDE SEQUENCE [LARGE SCALE GENOMIC DNA]</scope>
    <source>
        <strain evidence="2 3">DSM 18795</strain>
    </source>
</reference>
<dbReference type="AlphaFoldDB" id="L9WNP2"/>
<comment type="caution">
    <text evidence="2">The sequence shown here is derived from an EMBL/GenBank/DDBJ whole genome shotgun (WGS) entry which is preliminary data.</text>
</comment>
<keyword evidence="3" id="KW-1185">Reference proteome</keyword>
<proteinExistence type="predicted"/>
<protein>
    <submittedName>
        <fullName evidence="2">Uncharacterized protein</fullName>
    </submittedName>
</protein>
<accession>L9WNP2</accession>
<sequence length="113" mass="12751">MIDPCADLGPNRLEPSIGSERALTRSLELGHWTRWGGREKFEIARERVGRHWTPRGRTGFEPLEAADPKRRTRSPPDTGRGGVCVSFSKTPDEVGGRRAEPRRIDRRRYSGVG</sequence>
<evidence type="ECO:0000313" key="3">
    <source>
        <dbReference type="Proteomes" id="UP000011531"/>
    </source>
</evidence>
<evidence type="ECO:0000256" key="1">
    <source>
        <dbReference type="SAM" id="MobiDB-lite"/>
    </source>
</evidence>